<dbReference type="InterPro" id="IPR006680">
    <property type="entry name" value="Amidohydro-rel"/>
</dbReference>
<dbReference type="AlphaFoldDB" id="A0A1G4PAN5"/>
<dbReference type="CDD" id="cd01298">
    <property type="entry name" value="ATZ_TRZ_like"/>
    <property type="match status" value="1"/>
</dbReference>
<gene>
    <name evidence="4" type="ORF">SAMN05660859_0417</name>
</gene>
<organism evidence="4 5">
    <name type="scientific">Ancylobacter rudongensis</name>
    <dbReference type="NCBI Taxonomy" id="177413"/>
    <lineage>
        <taxon>Bacteria</taxon>
        <taxon>Pseudomonadati</taxon>
        <taxon>Pseudomonadota</taxon>
        <taxon>Alphaproteobacteria</taxon>
        <taxon>Hyphomicrobiales</taxon>
        <taxon>Xanthobacteraceae</taxon>
        <taxon>Ancylobacter</taxon>
    </lineage>
</organism>
<dbReference type="PANTHER" id="PTHR43794">
    <property type="entry name" value="AMINOHYDROLASE SSNA-RELATED"/>
    <property type="match status" value="1"/>
</dbReference>
<accession>A0A1G4PAN5</accession>
<dbReference type="InterPro" id="IPR032466">
    <property type="entry name" value="Metal_Hydrolase"/>
</dbReference>
<dbReference type="SUPFAM" id="SSF51556">
    <property type="entry name" value="Metallo-dependent hydrolases"/>
    <property type="match status" value="1"/>
</dbReference>
<reference evidence="5" key="1">
    <citation type="submission" date="2016-10" db="EMBL/GenBank/DDBJ databases">
        <authorList>
            <person name="Varghese N."/>
            <person name="Submissions S."/>
        </authorList>
    </citation>
    <scope>NUCLEOTIDE SEQUENCE [LARGE SCALE GENOMIC DNA]</scope>
    <source>
        <strain evidence="5">CGMCC 1.1761</strain>
    </source>
</reference>
<dbReference type="RefSeq" id="WP_091435694.1">
    <property type="nucleotide sequence ID" value="NZ_FMTP01000001.1"/>
</dbReference>
<proteinExistence type="inferred from homology"/>
<dbReference type="InterPro" id="IPR050287">
    <property type="entry name" value="MTA/SAH_deaminase"/>
</dbReference>
<feature type="domain" description="Amidohydrolase-related" evidence="3">
    <location>
        <begin position="55"/>
        <end position="436"/>
    </location>
</feature>
<dbReference type="Gene3D" id="3.20.20.140">
    <property type="entry name" value="Metal-dependent hydrolases"/>
    <property type="match status" value="1"/>
</dbReference>
<evidence type="ECO:0000259" key="3">
    <source>
        <dbReference type="Pfam" id="PF01979"/>
    </source>
</evidence>
<dbReference type="Proteomes" id="UP000198889">
    <property type="component" value="Unassembled WGS sequence"/>
</dbReference>
<name>A0A1G4PAN5_9HYPH</name>
<keyword evidence="2" id="KW-0378">Hydrolase</keyword>
<dbReference type="Gene3D" id="2.30.40.10">
    <property type="entry name" value="Urease, subunit C, domain 1"/>
    <property type="match status" value="1"/>
</dbReference>
<sequence>MSTFIRGATVLAMGGPNGSTPFLGDVHVEGDRIKAIGADLPVPEGATVVDGSGKLVMPGLVNAHLHSGEALFKSRYDNLPLELWMLYAYPILGAKALSERMIYLRSMVVAIESLKTGVTCLTDDIFEAPRQSLAQLGAAVSAYDDAGIRATVSGHVMDRDFLDSIPFSREHVSAELQAEVAKLTPPTTDEYLAFAKEAYAQFHGRSGRIRFMLAPSAPQRCTPELMQAVNALALEWQVPFHTHIVETKVQGVTGPAMYGKSLMRYMADLGLMHAGTTIAHSIWVSEDDIGLMGEAGVSVVHNTISNQKLGAGVAPVRQLLSAGVNVALGSDGISTNDTPRMFDVMHACGLIHKVTTPDYTQWLSSAEVLHACTLAGARSALIGHETGSLEAGKKADLLVINLDTVCFTPRHDILNHLVYSENGSSIEKVMVNGEIVVENGQLTKIDEKALLAELRSLMPAFNDYHSGVEAANRAFAPAFDAIHRRCNQVDLGIHRLVGTSDMWPA</sequence>
<dbReference type="InterPro" id="IPR011059">
    <property type="entry name" value="Metal-dep_hydrolase_composite"/>
</dbReference>
<dbReference type="SUPFAM" id="SSF51338">
    <property type="entry name" value="Composite domain of metallo-dependent hydrolases"/>
    <property type="match status" value="1"/>
</dbReference>
<evidence type="ECO:0000313" key="5">
    <source>
        <dbReference type="Proteomes" id="UP000198889"/>
    </source>
</evidence>
<dbReference type="EMBL" id="FMTP01000001">
    <property type="protein sequence ID" value="SCW29354.1"/>
    <property type="molecule type" value="Genomic_DNA"/>
</dbReference>
<dbReference type="GO" id="GO:0016810">
    <property type="term" value="F:hydrolase activity, acting on carbon-nitrogen (but not peptide) bonds"/>
    <property type="evidence" value="ECO:0007669"/>
    <property type="project" value="InterPro"/>
</dbReference>
<keyword evidence="5" id="KW-1185">Reference proteome</keyword>
<evidence type="ECO:0000256" key="2">
    <source>
        <dbReference type="ARBA" id="ARBA00022801"/>
    </source>
</evidence>
<dbReference type="STRING" id="177413.SAMN05660859_0417"/>
<protein>
    <submittedName>
        <fullName evidence="4">5-methylthioadenosine/S-adenosylhomocysteine deaminase</fullName>
    </submittedName>
</protein>
<evidence type="ECO:0000256" key="1">
    <source>
        <dbReference type="ARBA" id="ARBA00006745"/>
    </source>
</evidence>
<dbReference type="PANTHER" id="PTHR43794:SF11">
    <property type="entry name" value="AMIDOHYDROLASE-RELATED DOMAIN-CONTAINING PROTEIN"/>
    <property type="match status" value="1"/>
</dbReference>
<comment type="similarity">
    <text evidence="1">Belongs to the metallo-dependent hydrolases superfamily. ATZ/TRZ family.</text>
</comment>
<dbReference type="Pfam" id="PF01979">
    <property type="entry name" value="Amidohydro_1"/>
    <property type="match status" value="1"/>
</dbReference>
<evidence type="ECO:0000313" key="4">
    <source>
        <dbReference type="EMBL" id="SCW29354.1"/>
    </source>
</evidence>